<dbReference type="GO" id="GO:0046872">
    <property type="term" value="F:metal ion binding"/>
    <property type="evidence" value="ECO:0007669"/>
    <property type="project" value="UniProtKB-KW"/>
</dbReference>
<dbReference type="InterPro" id="IPR006068">
    <property type="entry name" value="ATPase_P-typ_cation-transptr_C"/>
</dbReference>
<dbReference type="Proteomes" id="UP001164929">
    <property type="component" value="Chromosome 10"/>
</dbReference>
<evidence type="ECO:0000313" key="6">
    <source>
        <dbReference type="Proteomes" id="UP001164929"/>
    </source>
</evidence>
<comment type="caution">
    <text evidence="5">The sequence shown here is derived from an EMBL/GenBank/DDBJ whole genome shotgun (WGS) entry which is preliminary data.</text>
</comment>
<dbReference type="SUPFAM" id="SSF81665">
    <property type="entry name" value="Calcium ATPase, transmembrane domain M"/>
    <property type="match status" value="1"/>
</dbReference>
<name>A0AAD6Q8E0_9ROSI</name>
<proteinExistence type="predicted"/>
<evidence type="ECO:0000256" key="3">
    <source>
        <dbReference type="SAM" id="Phobius"/>
    </source>
</evidence>
<keyword evidence="3" id="KW-1133">Transmembrane helix</keyword>
<keyword evidence="1" id="KW-0479">Metal-binding</keyword>
<evidence type="ECO:0000256" key="2">
    <source>
        <dbReference type="ARBA" id="ARBA00022842"/>
    </source>
</evidence>
<keyword evidence="3" id="KW-0812">Transmembrane</keyword>
<sequence length="150" mass="17141">MDTLGALALATEQPTQELMKKTPVGRTEPLITNIMWRNLLSQALFQIAILLTLQFKGQVFNEFNARKLEEKNVFKGIHKNKLFLGIIGITILLQVLMVEFLKKFADTERLNWGQWGACIGIAALSWPIGWVVKCIPVPEKPIFSYLTWKR</sequence>
<dbReference type="InterPro" id="IPR023298">
    <property type="entry name" value="ATPase_P-typ_TM_dom_sf"/>
</dbReference>
<feature type="domain" description="Cation-transporting P-type ATPase C-terminal" evidence="4">
    <location>
        <begin position="57"/>
        <end position="134"/>
    </location>
</feature>
<accession>A0AAD6Q8E0</accession>
<keyword evidence="2" id="KW-0460">Magnesium</keyword>
<evidence type="ECO:0000259" key="4">
    <source>
        <dbReference type="Pfam" id="PF00689"/>
    </source>
</evidence>
<gene>
    <name evidence="5" type="ORF">NC653_024895</name>
</gene>
<dbReference type="Pfam" id="PF00689">
    <property type="entry name" value="Cation_ATPase_C"/>
    <property type="match status" value="1"/>
</dbReference>
<dbReference type="AlphaFoldDB" id="A0AAD6Q8E0"/>
<reference evidence="5" key="1">
    <citation type="journal article" date="2023" name="Mol. Ecol. Resour.">
        <title>Chromosome-level genome assembly of a triploid poplar Populus alba 'Berolinensis'.</title>
        <authorList>
            <person name="Chen S."/>
            <person name="Yu Y."/>
            <person name="Wang X."/>
            <person name="Wang S."/>
            <person name="Zhang T."/>
            <person name="Zhou Y."/>
            <person name="He R."/>
            <person name="Meng N."/>
            <person name="Wang Y."/>
            <person name="Liu W."/>
            <person name="Liu Z."/>
            <person name="Liu J."/>
            <person name="Guo Q."/>
            <person name="Huang H."/>
            <person name="Sederoff R.R."/>
            <person name="Wang G."/>
            <person name="Qu G."/>
            <person name="Chen S."/>
        </authorList>
    </citation>
    <scope>NUCLEOTIDE SEQUENCE</scope>
    <source>
        <strain evidence="5">SC-2020</strain>
    </source>
</reference>
<feature type="transmembrane region" description="Helical" evidence="3">
    <location>
        <begin position="82"/>
        <end position="100"/>
    </location>
</feature>
<dbReference type="Gene3D" id="1.20.1110.10">
    <property type="entry name" value="Calcium-transporting ATPase, transmembrane domain"/>
    <property type="match status" value="2"/>
</dbReference>
<dbReference type="GO" id="GO:0005388">
    <property type="term" value="F:P-type calcium transporter activity"/>
    <property type="evidence" value="ECO:0007669"/>
    <property type="project" value="TreeGrafter"/>
</dbReference>
<feature type="transmembrane region" description="Helical" evidence="3">
    <location>
        <begin position="112"/>
        <end position="132"/>
    </location>
</feature>
<keyword evidence="6" id="KW-1185">Reference proteome</keyword>
<dbReference type="GO" id="GO:0005886">
    <property type="term" value="C:plasma membrane"/>
    <property type="evidence" value="ECO:0007669"/>
    <property type="project" value="TreeGrafter"/>
</dbReference>
<dbReference type="PANTHER" id="PTHR24093">
    <property type="entry name" value="CATION TRANSPORTING ATPASE"/>
    <property type="match status" value="1"/>
</dbReference>
<protein>
    <recommendedName>
        <fullName evidence="4">Cation-transporting P-type ATPase C-terminal domain-containing protein</fullName>
    </recommendedName>
</protein>
<organism evidence="5 6">
    <name type="scientific">Populus alba x Populus x berolinensis</name>
    <dbReference type="NCBI Taxonomy" id="444605"/>
    <lineage>
        <taxon>Eukaryota</taxon>
        <taxon>Viridiplantae</taxon>
        <taxon>Streptophyta</taxon>
        <taxon>Embryophyta</taxon>
        <taxon>Tracheophyta</taxon>
        <taxon>Spermatophyta</taxon>
        <taxon>Magnoliopsida</taxon>
        <taxon>eudicotyledons</taxon>
        <taxon>Gunneridae</taxon>
        <taxon>Pentapetalae</taxon>
        <taxon>rosids</taxon>
        <taxon>fabids</taxon>
        <taxon>Malpighiales</taxon>
        <taxon>Salicaceae</taxon>
        <taxon>Saliceae</taxon>
        <taxon>Populus</taxon>
    </lineage>
</organism>
<dbReference type="PANTHER" id="PTHR24093:SF434">
    <property type="entry name" value="CALCIUM-TRANSPORTING ATPASE 13, PLASMA MEMBRANE-TYPE-RELATED"/>
    <property type="match status" value="1"/>
</dbReference>
<evidence type="ECO:0000313" key="5">
    <source>
        <dbReference type="EMBL" id="KAJ6981635.1"/>
    </source>
</evidence>
<evidence type="ECO:0000256" key="1">
    <source>
        <dbReference type="ARBA" id="ARBA00022723"/>
    </source>
</evidence>
<dbReference type="EMBL" id="JAQIZT010000010">
    <property type="protein sequence ID" value="KAJ6981635.1"/>
    <property type="molecule type" value="Genomic_DNA"/>
</dbReference>
<keyword evidence="3" id="KW-0472">Membrane</keyword>